<dbReference type="EMBL" id="NBSK02000004">
    <property type="protein sequence ID" value="KAJ0210497.1"/>
    <property type="molecule type" value="Genomic_DNA"/>
</dbReference>
<comment type="caution">
    <text evidence="4">The sequence shown here is derived from an EMBL/GenBank/DDBJ whole genome shotgun (WGS) entry which is preliminary data.</text>
</comment>
<dbReference type="PANTHER" id="PTHR47481">
    <property type="match status" value="1"/>
</dbReference>
<feature type="region of interest" description="Disordered" evidence="1">
    <location>
        <begin position="444"/>
        <end position="495"/>
    </location>
</feature>
<feature type="domain" description="Retrovirus-related Pol polyprotein from transposon TNT 1-94-like beta-barrel" evidence="3">
    <location>
        <begin position="213"/>
        <end position="290"/>
    </location>
</feature>
<accession>A0A9R1XK10</accession>
<feature type="region of interest" description="Disordered" evidence="1">
    <location>
        <begin position="183"/>
        <end position="202"/>
    </location>
</feature>
<dbReference type="AlphaFoldDB" id="A0A9R1XK10"/>
<keyword evidence="5" id="KW-1185">Reference proteome</keyword>
<evidence type="ECO:0008006" key="6">
    <source>
        <dbReference type="Google" id="ProtNLM"/>
    </source>
</evidence>
<organism evidence="4 5">
    <name type="scientific">Lactuca sativa</name>
    <name type="common">Garden lettuce</name>
    <dbReference type="NCBI Taxonomy" id="4236"/>
    <lineage>
        <taxon>Eukaryota</taxon>
        <taxon>Viridiplantae</taxon>
        <taxon>Streptophyta</taxon>
        <taxon>Embryophyta</taxon>
        <taxon>Tracheophyta</taxon>
        <taxon>Spermatophyta</taxon>
        <taxon>Magnoliopsida</taxon>
        <taxon>eudicotyledons</taxon>
        <taxon>Gunneridae</taxon>
        <taxon>Pentapetalae</taxon>
        <taxon>asterids</taxon>
        <taxon>campanulids</taxon>
        <taxon>Asterales</taxon>
        <taxon>Asteraceae</taxon>
        <taxon>Cichorioideae</taxon>
        <taxon>Cichorieae</taxon>
        <taxon>Lactucinae</taxon>
        <taxon>Lactuca</taxon>
    </lineage>
</organism>
<dbReference type="InterPro" id="IPR025724">
    <property type="entry name" value="GAG-pre-integrase_dom"/>
</dbReference>
<dbReference type="InterPro" id="IPR054722">
    <property type="entry name" value="PolX-like_BBD"/>
</dbReference>
<sequence>MIVLSIISKSAFQHAQGNTSRELWLALERAFAPHTSSREYTLKTQLLKIQMKIYDLSSVYLTRAQEYSDAIANIGEPMKENDLVMLVLSGLREEYNGLKSTIYARQVPIPLVDLHALLLDHDYMFLKTSTEVTPAQAFNVFSCNLKHTTRINLRTTVIRLTTIDQATPATTMDVVRYTTLPSQCPNRDPNTLRSRQEPSANYTDYRSQASSTWLPDTVSSHHVASNLSSFDKSEAYYGEDNLHVGNGKGLPILHIGSSRFHSSTKTFNLKHILHVPAITQNLLFVQQFCQDNNVYFEFHTTFFLVKDTSTHNILHTGPSNGGLYSFNLLRVQSRVSFSTTRASPTTWHQRLGHPYPQLLKAMFSKFCLPLTNNCSSISCDSSSIGNTSYHGYCCLDPQTDCIYVACHVRFNEQLFPFAFSPPPLDPSPFNEPYYTSYPTAPPVPTLLNLQNDTPPQTEPPQTSPTMQSSTLSQPSPFSSQTYSRRTDIHTTTPSTSSAYDRYIHAHPYHHPPTHHLTLVPLTYEKIPNLIPDLMPTPFTPISFLLILKHNPLLLLTNILNGVKPWLTSTQPS</sequence>
<evidence type="ECO:0000256" key="1">
    <source>
        <dbReference type="SAM" id="MobiDB-lite"/>
    </source>
</evidence>
<evidence type="ECO:0000313" key="4">
    <source>
        <dbReference type="EMBL" id="KAJ0210497.1"/>
    </source>
</evidence>
<feature type="domain" description="GAG-pre-integrase" evidence="2">
    <location>
        <begin position="322"/>
        <end position="382"/>
    </location>
</feature>
<dbReference type="Proteomes" id="UP000235145">
    <property type="component" value="Unassembled WGS sequence"/>
</dbReference>
<dbReference type="Pfam" id="PF22936">
    <property type="entry name" value="Pol_BBD"/>
    <property type="match status" value="1"/>
</dbReference>
<evidence type="ECO:0000259" key="3">
    <source>
        <dbReference type="Pfam" id="PF22936"/>
    </source>
</evidence>
<evidence type="ECO:0000259" key="2">
    <source>
        <dbReference type="Pfam" id="PF13976"/>
    </source>
</evidence>
<protein>
    <recommendedName>
        <fullName evidence="6">GAG-pre-integrase domain-containing protein</fullName>
    </recommendedName>
</protein>
<dbReference type="Pfam" id="PF13976">
    <property type="entry name" value="gag_pre-integrs"/>
    <property type="match status" value="1"/>
</dbReference>
<evidence type="ECO:0000313" key="5">
    <source>
        <dbReference type="Proteomes" id="UP000235145"/>
    </source>
</evidence>
<feature type="compositionally biased region" description="Low complexity" evidence="1">
    <location>
        <begin position="463"/>
        <end position="481"/>
    </location>
</feature>
<reference evidence="4 5" key="1">
    <citation type="journal article" date="2017" name="Nat. Commun.">
        <title>Genome assembly with in vitro proximity ligation data and whole-genome triplication in lettuce.</title>
        <authorList>
            <person name="Reyes-Chin-Wo S."/>
            <person name="Wang Z."/>
            <person name="Yang X."/>
            <person name="Kozik A."/>
            <person name="Arikit S."/>
            <person name="Song C."/>
            <person name="Xia L."/>
            <person name="Froenicke L."/>
            <person name="Lavelle D.O."/>
            <person name="Truco M.J."/>
            <person name="Xia R."/>
            <person name="Zhu S."/>
            <person name="Xu C."/>
            <person name="Xu H."/>
            <person name="Xu X."/>
            <person name="Cox K."/>
            <person name="Korf I."/>
            <person name="Meyers B.C."/>
            <person name="Michelmore R.W."/>
        </authorList>
    </citation>
    <scope>NUCLEOTIDE SEQUENCE [LARGE SCALE GENOMIC DNA]</scope>
    <source>
        <strain evidence="5">cv. Salinas</strain>
        <tissue evidence="4">Seedlings</tissue>
    </source>
</reference>
<dbReference type="PANTHER" id="PTHR47481:SF39">
    <property type="entry name" value="TRANSCRIPTION FACTOR INTERACTOR AND REGULATOR CCHC(ZN) FAMILY"/>
    <property type="match status" value="1"/>
</dbReference>
<gene>
    <name evidence="4" type="ORF">LSAT_V11C400220110</name>
</gene>
<dbReference type="Pfam" id="PF14223">
    <property type="entry name" value="Retrotran_gag_2"/>
    <property type="match status" value="1"/>
</dbReference>
<name>A0A9R1XK10_LACSA</name>
<proteinExistence type="predicted"/>